<name>A0ACC2MUE0_PERAE</name>
<protein>
    <submittedName>
        <fullName evidence="1">Uncharacterized protein</fullName>
    </submittedName>
</protein>
<sequence>MNSNGKNKDATPFHWTLLPLDRKQGQWMHGNSMRPREKNAIDHYFKDAELLKRYVENYNFVNIKETQPYNEPLLSMEGAPQQKQGLLDCGIIVCYIMIQIAYCNLVHHHLAQSVVNSFREKLTVKFLHDETLSWTKEDFEAKKFASLKEG</sequence>
<comment type="caution">
    <text evidence="1">The sequence shown here is derived from an EMBL/GenBank/DDBJ whole genome shotgun (WGS) entry which is preliminary data.</text>
</comment>
<organism evidence="1 2">
    <name type="scientific">Persea americana</name>
    <name type="common">Avocado</name>
    <dbReference type="NCBI Taxonomy" id="3435"/>
    <lineage>
        <taxon>Eukaryota</taxon>
        <taxon>Viridiplantae</taxon>
        <taxon>Streptophyta</taxon>
        <taxon>Embryophyta</taxon>
        <taxon>Tracheophyta</taxon>
        <taxon>Spermatophyta</taxon>
        <taxon>Magnoliopsida</taxon>
        <taxon>Magnoliidae</taxon>
        <taxon>Laurales</taxon>
        <taxon>Lauraceae</taxon>
        <taxon>Persea</taxon>
    </lineage>
</organism>
<reference evidence="1 2" key="1">
    <citation type="journal article" date="2022" name="Hortic Res">
        <title>A haplotype resolved chromosomal level avocado genome allows analysis of novel avocado genes.</title>
        <authorList>
            <person name="Nath O."/>
            <person name="Fletcher S.J."/>
            <person name="Hayward A."/>
            <person name="Shaw L.M."/>
            <person name="Masouleh A.K."/>
            <person name="Furtado A."/>
            <person name="Henry R.J."/>
            <person name="Mitter N."/>
        </authorList>
    </citation>
    <scope>NUCLEOTIDE SEQUENCE [LARGE SCALE GENOMIC DNA]</scope>
    <source>
        <strain evidence="2">cv. Hass</strain>
    </source>
</reference>
<proteinExistence type="predicted"/>
<dbReference type="Proteomes" id="UP001234297">
    <property type="component" value="Chromosome 1"/>
</dbReference>
<keyword evidence="2" id="KW-1185">Reference proteome</keyword>
<evidence type="ECO:0000313" key="1">
    <source>
        <dbReference type="EMBL" id="KAJ8649372.1"/>
    </source>
</evidence>
<evidence type="ECO:0000313" key="2">
    <source>
        <dbReference type="Proteomes" id="UP001234297"/>
    </source>
</evidence>
<accession>A0ACC2MUE0</accession>
<dbReference type="EMBL" id="CM056809">
    <property type="protein sequence ID" value="KAJ8649372.1"/>
    <property type="molecule type" value="Genomic_DNA"/>
</dbReference>
<gene>
    <name evidence="1" type="ORF">MRB53_002395</name>
</gene>